<feature type="site" description="Transition state stabilizer" evidence="12">
    <location>
        <position position="66"/>
    </location>
</feature>
<gene>
    <name evidence="16" type="ORF">TRITD_4Bv1G140720</name>
</gene>
<dbReference type="PROSITE" id="PS50873">
    <property type="entry name" value="PEROXIDASE_4"/>
    <property type="match status" value="1"/>
</dbReference>
<dbReference type="InterPro" id="IPR019794">
    <property type="entry name" value="Peroxidases_AS"/>
</dbReference>
<keyword evidence="8" id="KW-0408">Iron</keyword>
<evidence type="ECO:0000256" key="14">
    <source>
        <dbReference type="SAM" id="SignalP"/>
    </source>
</evidence>
<evidence type="ECO:0000313" key="17">
    <source>
        <dbReference type="Proteomes" id="UP000324705"/>
    </source>
</evidence>
<evidence type="ECO:0000256" key="12">
    <source>
        <dbReference type="PIRSR" id="PIRSR600823-4"/>
    </source>
</evidence>
<reference evidence="16 17" key="1">
    <citation type="submission" date="2017-09" db="EMBL/GenBank/DDBJ databases">
        <authorList>
            <consortium name="International Durum Wheat Genome Sequencing Consortium (IDWGSC)"/>
            <person name="Milanesi L."/>
        </authorList>
    </citation>
    <scope>NUCLEOTIDE SEQUENCE [LARGE SCALE GENOMIC DNA]</scope>
    <source>
        <strain evidence="17">cv. Svevo</strain>
    </source>
</reference>
<protein>
    <recommendedName>
        <fullName evidence="15">Plant heme peroxidase family profile domain-containing protein</fullName>
    </recommendedName>
</protein>
<feature type="signal peptide" evidence="14">
    <location>
        <begin position="1"/>
        <end position="28"/>
    </location>
</feature>
<feature type="binding site" evidence="11">
    <location>
        <position position="71"/>
    </location>
    <ligand>
        <name>Ca(2+)</name>
        <dbReference type="ChEBI" id="CHEBI:29108"/>
        <label>1</label>
    </ligand>
</feature>
<dbReference type="PRINTS" id="PR00461">
    <property type="entry name" value="PLPEROXIDASE"/>
</dbReference>
<dbReference type="PANTHER" id="PTHR31388:SF6">
    <property type="entry name" value="PEROXIDASE"/>
    <property type="match status" value="1"/>
</dbReference>
<evidence type="ECO:0000259" key="15">
    <source>
        <dbReference type="PROSITE" id="PS50873"/>
    </source>
</evidence>
<dbReference type="Pfam" id="PF00141">
    <property type="entry name" value="peroxidase"/>
    <property type="match status" value="1"/>
</dbReference>
<feature type="binding site" evidence="11">
    <location>
        <position position="74"/>
    </location>
    <ligand>
        <name>Ca(2+)</name>
        <dbReference type="ChEBI" id="CHEBI:29108"/>
        <label>1</label>
    </ligand>
</feature>
<keyword evidence="14" id="KW-0732">Signal</keyword>
<organism evidence="16 17">
    <name type="scientific">Triticum turgidum subsp. durum</name>
    <name type="common">Durum wheat</name>
    <name type="synonym">Triticum durum</name>
    <dbReference type="NCBI Taxonomy" id="4567"/>
    <lineage>
        <taxon>Eukaryota</taxon>
        <taxon>Viridiplantae</taxon>
        <taxon>Streptophyta</taxon>
        <taxon>Embryophyta</taxon>
        <taxon>Tracheophyta</taxon>
        <taxon>Spermatophyta</taxon>
        <taxon>Magnoliopsida</taxon>
        <taxon>Liliopsida</taxon>
        <taxon>Poales</taxon>
        <taxon>Poaceae</taxon>
        <taxon>BOP clade</taxon>
        <taxon>Pooideae</taxon>
        <taxon>Triticodae</taxon>
        <taxon>Triticeae</taxon>
        <taxon>Triticinae</taxon>
        <taxon>Triticum</taxon>
    </lineage>
</organism>
<evidence type="ECO:0000256" key="1">
    <source>
        <dbReference type="ARBA" id="ARBA00000189"/>
    </source>
</evidence>
<dbReference type="Proteomes" id="UP000324705">
    <property type="component" value="Chromosome 4B"/>
</dbReference>
<evidence type="ECO:0000313" key="16">
    <source>
        <dbReference type="EMBL" id="VAI07963.1"/>
    </source>
</evidence>
<dbReference type="GO" id="GO:0046872">
    <property type="term" value="F:metal ion binding"/>
    <property type="evidence" value="ECO:0007669"/>
    <property type="project" value="UniProtKB-KW"/>
</dbReference>
<comment type="catalytic activity">
    <reaction evidence="1">
        <text>2 a phenolic donor + H2O2 = 2 a phenolic radical donor + 2 H2O</text>
        <dbReference type="Rhea" id="RHEA:56136"/>
        <dbReference type="ChEBI" id="CHEBI:15377"/>
        <dbReference type="ChEBI" id="CHEBI:16240"/>
        <dbReference type="ChEBI" id="CHEBI:139520"/>
        <dbReference type="ChEBI" id="CHEBI:139521"/>
        <dbReference type="EC" id="1.11.1.7"/>
    </reaction>
</comment>
<evidence type="ECO:0000256" key="8">
    <source>
        <dbReference type="ARBA" id="ARBA00023004"/>
    </source>
</evidence>
<evidence type="ECO:0000256" key="6">
    <source>
        <dbReference type="ARBA" id="ARBA00022837"/>
    </source>
</evidence>
<comment type="similarity">
    <text evidence="13">Belongs to the peroxidase family.</text>
</comment>
<evidence type="ECO:0000256" key="5">
    <source>
        <dbReference type="ARBA" id="ARBA00022723"/>
    </source>
</evidence>
<evidence type="ECO:0000256" key="11">
    <source>
        <dbReference type="PIRSR" id="PIRSR600823-3"/>
    </source>
</evidence>
<dbReference type="GO" id="GO:0042744">
    <property type="term" value="P:hydrogen peroxide catabolic process"/>
    <property type="evidence" value="ECO:0007669"/>
    <property type="project" value="UniProtKB-KW"/>
</dbReference>
<evidence type="ECO:0000256" key="4">
    <source>
        <dbReference type="ARBA" id="ARBA00022617"/>
    </source>
</evidence>
<evidence type="ECO:0000256" key="7">
    <source>
        <dbReference type="ARBA" id="ARBA00023002"/>
    </source>
</evidence>
<proteinExistence type="inferred from homology"/>
<dbReference type="InterPro" id="IPR010255">
    <property type="entry name" value="Haem_peroxidase_sf"/>
</dbReference>
<dbReference type="PROSITE" id="PS00436">
    <property type="entry name" value="PEROXIDASE_2"/>
    <property type="match status" value="1"/>
</dbReference>
<evidence type="ECO:0000256" key="3">
    <source>
        <dbReference type="ARBA" id="ARBA00022559"/>
    </source>
</evidence>
<feature type="chain" id="PRO_5040411328" description="Plant heme peroxidase family profile domain-containing protein" evidence="14">
    <location>
        <begin position="29"/>
        <end position="80"/>
    </location>
</feature>
<accession>A0A9R0T8Y4</accession>
<dbReference type="InterPro" id="IPR002016">
    <property type="entry name" value="Haem_peroxidase"/>
</dbReference>
<dbReference type="Gramene" id="TRITD4Bv1G140720.1">
    <property type="protein sequence ID" value="TRITD4Bv1G140720.1"/>
    <property type="gene ID" value="TRITD4Bv1G140720"/>
</dbReference>
<keyword evidence="7" id="KW-0560">Oxidoreductase</keyword>
<keyword evidence="4" id="KW-0349">Heme</keyword>
<feature type="domain" description="Plant heme peroxidase family profile" evidence="15">
    <location>
        <begin position="29"/>
        <end position="75"/>
    </location>
</feature>
<dbReference type="AlphaFoldDB" id="A0A9R0T8Y4"/>
<evidence type="ECO:0000256" key="9">
    <source>
        <dbReference type="ARBA" id="ARBA00023324"/>
    </source>
</evidence>
<comment type="cofactor">
    <cofactor evidence="2">
        <name>heme b</name>
        <dbReference type="ChEBI" id="CHEBI:60344"/>
    </cofactor>
</comment>
<dbReference type="PANTHER" id="PTHR31388">
    <property type="entry name" value="PEROXIDASE 72-RELATED"/>
    <property type="match status" value="1"/>
</dbReference>
<keyword evidence="6 11" id="KW-0106">Calcium</keyword>
<dbReference type="SUPFAM" id="SSF48113">
    <property type="entry name" value="Heme-dependent peroxidases"/>
    <property type="match status" value="1"/>
</dbReference>
<evidence type="ECO:0000256" key="2">
    <source>
        <dbReference type="ARBA" id="ARBA00001970"/>
    </source>
</evidence>
<keyword evidence="9" id="KW-0376">Hydrogen peroxide</keyword>
<comment type="cofactor">
    <cofactor evidence="11">
        <name>Ca(2+)</name>
        <dbReference type="ChEBI" id="CHEBI:29108"/>
    </cofactor>
    <text evidence="11">Binds 2 calcium ions per subunit.</text>
</comment>
<keyword evidence="3" id="KW-0575">Peroxidase</keyword>
<dbReference type="InterPro" id="IPR000823">
    <property type="entry name" value="Peroxidase_pln"/>
</dbReference>
<evidence type="ECO:0000256" key="13">
    <source>
        <dbReference type="RuleBase" id="RU004241"/>
    </source>
</evidence>
<dbReference type="GO" id="GO:0140825">
    <property type="term" value="F:lactoperoxidase activity"/>
    <property type="evidence" value="ECO:0007669"/>
    <property type="project" value="UniProtKB-EC"/>
</dbReference>
<dbReference type="Gene3D" id="1.10.520.10">
    <property type="match status" value="1"/>
</dbReference>
<sequence>MEPLRDHGASCLLMIIMVVLCLAAPAQGQLSDDFYDDSCPKLESIVQARVAAAMKAEIRMGASLLRLHFHDCFVNVRPSP</sequence>
<dbReference type="GO" id="GO:0020037">
    <property type="term" value="F:heme binding"/>
    <property type="evidence" value="ECO:0007669"/>
    <property type="project" value="InterPro"/>
</dbReference>
<feature type="active site" description="Proton acceptor" evidence="10">
    <location>
        <position position="70"/>
    </location>
</feature>
<dbReference type="EMBL" id="LT934118">
    <property type="protein sequence ID" value="VAI07963.1"/>
    <property type="molecule type" value="Genomic_DNA"/>
</dbReference>
<keyword evidence="17" id="KW-1185">Reference proteome</keyword>
<dbReference type="GO" id="GO:0006979">
    <property type="term" value="P:response to oxidative stress"/>
    <property type="evidence" value="ECO:0007669"/>
    <property type="project" value="InterPro"/>
</dbReference>
<keyword evidence="5 11" id="KW-0479">Metal-binding</keyword>
<name>A0A9R0T8Y4_TRITD</name>
<evidence type="ECO:0000256" key="10">
    <source>
        <dbReference type="PIRSR" id="PIRSR600823-1"/>
    </source>
</evidence>